<feature type="compositionally biased region" description="Basic residues" evidence="1">
    <location>
        <begin position="13"/>
        <end position="25"/>
    </location>
</feature>
<dbReference type="AlphaFoldDB" id="Q0TWZ5"/>
<protein>
    <submittedName>
        <fullName evidence="2">Uncharacterized protein</fullName>
    </submittedName>
</protein>
<dbReference type="RefSeq" id="XP_001806200.1">
    <property type="nucleotide sequence ID" value="XM_001806148.1"/>
</dbReference>
<evidence type="ECO:0000313" key="3">
    <source>
        <dbReference type="Proteomes" id="UP000001055"/>
    </source>
</evidence>
<dbReference type="Proteomes" id="UP000001055">
    <property type="component" value="Unassembled WGS sequence"/>
</dbReference>
<accession>Q0TWZ5</accession>
<reference evidence="3" key="1">
    <citation type="journal article" date="2007" name="Plant Cell">
        <title>Dothideomycete-plant interactions illuminated by genome sequencing and EST analysis of the wheat pathogen Stagonospora nodorum.</title>
        <authorList>
            <person name="Hane J.K."/>
            <person name="Lowe R.G."/>
            <person name="Solomon P.S."/>
            <person name="Tan K.C."/>
            <person name="Schoch C.L."/>
            <person name="Spatafora J.W."/>
            <person name="Crous P.W."/>
            <person name="Kodira C."/>
            <person name="Birren B.W."/>
            <person name="Galagan J.E."/>
            <person name="Torriani S.F."/>
            <person name="McDonald B.A."/>
            <person name="Oliver R.P."/>
        </authorList>
    </citation>
    <scope>NUCLEOTIDE SEQUENCE [LARGE SCALE GENOMIC DNA]</scope>
    <source>
        <strain evidence="3">SN15 / ATCC MYA-4574 / FGSC 10173</strain>
    </source>
</reference>
<sequence length="102" mass="10949">MPKRKIQENAKGPAKKTKTTPKKNKKSGDGDGEGEAVTYTRVHQGAELGLAVQPSLTLILLISFPSSSHFVNLRFTPPNSPAVSPAVVAQLEPTAQPFQLQE</sequence>
<dbReference type="HOGENOM" id="CLU_2278464_0_0_1"/>
<evidence type="ECO:0000313" key="2">
    <source>
        <dbReference type="EMBL" id="EAT76650.1"/>
    </source>
</evidence>
<feature type="region of interest" description="Disordered" evidence="1">
    <location>
        <begin position="1"/>
        <end position="35"/>
    </location>
</feature>
<gene>
    <name evidence="2" type="ORF">SNOG_16071</name>
</gene>
<dbReference type="InParanoid" id="Q0TWZ5"/>
<dbReference type="EMBL" id="CH445366">
    <property type="protein sequence ID" value="EAT76650.1"/>
    <property type="molecule type" value="Genomic_DNA"/>
</dbReference>
<evidence type="ECO:0000256" key="1">
    <source>
        <dbReference type="SAM" id="MobiDB-lite"/>
    </source>
</evidence>
<proteinExistence type="predicted"/>
<dbReference type="GeneID" id="5983130"/>
<name>Q0TWZ5_PHANO</name>
<dbReference type="KEGG" id="pno:SNOG_16071"/>
<organism evidence="2 3">
    <name type="scientific">Phaeosphaeria nodorum (strain SN15 / ATCC MYA-4574 / FGSC 10173)</name>
    <name type="common">Glume blotch fungus</name>
    <name type="synonym">Parastagonospora nodorum</name>
    <dbReference type="NCBI Taxonomy" id="321614"/>
    <lineage>
        <taxon>Eukaryota</taxon>
        <taxon>Fungi</taxon>
        <taxon>Dikarya</taxon>
        <taxon>Ascomycota</taxon>
        <taxon>Pezizomycotina</taxon>
        <taxon>Dothideomycetes</taxon>
        <taxon>Pleosporomycetidae</taxon>
        <taxon>Pleosporales</taxon>
        <taxon>Pleosporineae</taxon>
        <taxon>Phaeosphaeriaceae</taxon>
        <taxon>Parastagonospora</taxon>
    </lineage>
</organism>